<dbReference type="PANTHER" id="PTHR10926:SF0">
    <property type="entry name" value="CDC50, ISOFORM A"/>
    <property type="match status" value="1"/>
</dbReference>
<evidence type="ECO:0000256" key="7">
    <source>
        <dbReference type="SAM" id="Phobius"/>
    </source>
</evidence>
<comment type="subcellular location">
    <subcellularLocation>
        <location evidence="1">Membrane</location>
        <topology evidence="1">Multi-pass membrane protein</topology>
    </subcellularLocation>
</comment>
<dbReference type="Proteomes" id="UP000193498">
    <property type="component" value="Unassembled WGS sequence"/>
</dbReference>
<dbReference type="FunCoup" id="A0A1Y1Y555">
    <property type="interactions" value="415"/>
</dbReference>
<feature type="transmembrane region" description="Helical" evidence="7">
    <location>
        <begin position="31"/>
        <end position="53"/>
    </location>
</feature>
<keyword evidence="4 7" id="KW-1133">Transmembrane helix</keyword>
<organism evidence="8 9">
    <name type="scientific">Basidiobolus meristosporus CBS 931.73</name>
    <dbReference type="NCBI Taxonomy" id="1314790"/>
    <lineage>
        <taxon>Eukaryota</taxon>
        <taxon>Fungi</taxon>
        <taxon>Fungi incertae sedis</taxon>
        <taxon>Zoopagomycota</taxon>
        <taxon>Entomophthoromycotina</taxon>
        <taxon>Basidiobolomycetes</taxon>
        <taxon>Basidiobolales</taxon>
        <taxon>Basidiobolaceae</taxon>
        <taxon>Basidiobolus</taxon>
    </lineage>
</organism>
<keyword evidence="3 7" id="KW-0812">Transmembrane</keyword>
<dbReference type="STRING" id="1314790.A0A1Y1Y555"/>
<dbReference type="OrthoDB" id="340608at2759"/>
<evidence type="ECO:0000313" key="8">
    <source>
        <dbReference type="EMBL" id="ORX93150.1"/>
    </source>
</evidence>
<evidence type="ECO:0000256" key="3">
    <source>
        <dbReference type="ARBA" id="ARBA00022692"/>
    </source>
</evidence>
<dbReference type="GO" id="GO:0005886">
    <property type="term" value="C:plasma membrane"/>
    <property type="evidence" value="ECO:0007669"/>
    <property type="project" value="TreeGrafter"/>
</dbReference>
<dbReference type="InterPro" id="IPR005045">
    <property type="entry name" value="CDC50/LEM3_fam"/>
</dbReference>
<proteinExistence type="inferred from homology"/>
<reference evidence="8 9" key="1">
    <citation type="submission" date="2016-07" db="EMBL/GenBank/DDBJ databases">
        <title>Pervasive Adenine N6-methylation of Active Genes in Fungi.</title>
        <authorList>
            <consortium name="DOE Joint Genome Institute"/>
            <person name="Mondo S.J."/>
            <person name="Dannebaum R.O."/>
            <person name="Kuo R.C."/>
            <person name="Labutti K."/>
            <person name="Haridas S."/>
            <person name="Kuo A."/>
            <person name="Salamov A."/>
            <person name="Ahrendt S.R."/>
            <person name="Lipzen A."/>
            <person name="Sullivan W."/>
            <person name="Andreopoulos W.B."/>
            <person name="Clum A."/>
            <person name="Lindquist E."/>
            <person name="Daum C."/>
            <person name="Ramamoorthy G.K."/>
            <person name="Gryganskyi A."/>
            <person name="Culley D."/>
            <person name="Magnuson J.K."/>
            <person name="James T.Y."/>
            <person name="O'Malley M.A."/>
            <person name="Stajich J.E."/>
            <person name="Spatafora J.W."/>
            <person name="Visel A."/>
            <person name="Grigoriev I.V."/>
        </authorList>
    </citation>
    <scope>NUCLEOTIDE SEQUENCE [LARGE SCALE GENOMIC DNA]</scope>
    <source>
        <strain evidence="8 9">CBS 931.73</strain>
    </source>
</reference>
<evidence type="ECO:0000256" key="2">
    <source>
        <dbReference type="ARBA" id="ARBA00009457"/>
    </source>
</evidence>
<accession>A0A1Y1Y555</accession>
<keyword evidence="5 6" id="KW-0472">Membrane</keyword>
<name>A0A1Y1Y555_9FUNG</name>
<dbReference type="PANTHER" id="PTHR10926">
    <property type="entry name" value="CELL CYCLE CONTROL PROTEIN 50"/>
    <property type="match status" value="1"/>
</dbReference>
<comment type="similarity">
    <text evidence="2 6">Belongs to the CDC50/LEM3 family.</text>
</comment>
<feature type="transmembrane region" description="Helical" evidence="7">
    <location>
        <begin position="340"/>
        <end position="361"/>
    </location>
</feature>
<sequence>MSSEIKNRKPANTAFKQQRLKAWQPILTPKTVLPTLFIVGILFAPLGGLLLYASDSVSELVIDYTSCNAATETYSYMPSNSFNAAFPGASKIPIPQYRKEFVPLATNPSVNTTRCYIKLDIPTTLKPPVFLYYRLTNFYQNHRRYVKSFDVNQLKGVAVDAATLENSNCKPLATTTDSNNPNNRVAIYPCGLIANSMFNDTISNFVLLNIPGGAQADNETFTFQAKGIAWASDAQKYKKSGYTDLTQIRPPPNWAIRYPNGVYTADNPPPDISQDEHFQVWMRTAGLPNFRKLYGRNDATVMKEGKYEVTIDLNFDVTKFGGTKAIVISTASFLGGRNPFLGIAYIAVGVACVVLGALFTARHLYKPRKLGDHTYLSWNQTAHATTPGGPNFNLTER</sequence>
<dbReference type="GO" id="GO:0005783">
    <property type="term" value="C:endoplasmic reticulum"/>
    <property type="evidence" value="ECO:0007669"/>
    <property type="project" value="TreeGrafter"/>
</dbReference>
<evidence type="ECO:0000256" key="1">
    <source>
        <dbReference type="ARBA" id="ARBA00004141"/>
    </source>
</evidence>
<keyword evidence="9" id="KW-1185">Reference proteome</keyword>
<protein>
    <submittedName>
        <fullName evidence="8">Transcription regulator</fullName>
    </submittedName>
</protein>
<dbReference type="GO" id="GO:0005794">
    <property type="term" value="C:Golgi apparatus"/>
    <property type="evidence" value="ECO:0007669"/>
    <property type="project" value="TreeGrafter"/>
</dbReference>
<dbReference type="EMBL" id="MCFE01000245">
    <property type="protein sequence ID" value="ORX93150.1"/>
    <property type="molecule type" value="Genomic_DNA"/>
</dbReference>
<gene>
    <name evidence="8" type="ORF">K493DRAFT_330201</name>
</gene>
<dbReference type="InParanoid" id="A0A1Y1Y555"/>
<dbReference type="PIRSF" id="PIRSF015840">
    <property type="entry name" value="DUF284_TM_euk"/>
    <property type="match status" value="1"/>
</dbReference>
<evidence type="ECO:0000256" key="6">
    <source>
        <dbReference type="PIRNR" id="PIRNR015840"/>
    </source>
</evidence>
<dbReference type="AlphaFoldDB" id="A0A1Y1Y555"/>
<dbReference type="Pfam" id="PF03381">
    <property type="entry name" value="CDC50"/>
    <property type="match status" value="1"/>
</dbReference>
<dbReference type="GO" id="GO:0045332">
    <property type="term" value="P:phospholipid translocation"/>
    <property type="evidence" value="ECO:0007669"/>
    <property type="project" value="UniProtKB-UniRule"/>
</dbReference>
<evidence type="ECO:0000256" key="5">
    <source>
        <dbReference type="ARBA" id="ARBA00023136"/>
    </source>
</evidence>
<comment type="caution">
    <text evidence="8">The sequence shown here is derived from an EMBL/GenBank/DDBJ whole genome shotgun (WGS) entry which is preliminary data.</text>
</comment>
<evidence type="ECO:0000313" key="9">
    <source>
        <dbReference type="Proteomes" id="UP000193498"/>
    </source>
</evidence>
<evidence type="ECO:0000256" key="4">
    <source>
        <dbReference type="ARBA" id="ARBA00022989"/>
    </source>
</evidence>